<accession>A0ABQ4TJ82</accession>
<reference evidence="1" key="2">
    <citation type="submission" date="2021-08" db="EMBL/GenBank/DDBJ databases">
        <authorList>
            <person name="Tani A."/>
            <person name="Ola A."/>
            <person name="Ogura Y."/>
            <person name="Katsura K."/>
            <person name="Hayashi T."/>
        </authorList>
    </citation>
    <scope>NUCLEOTIDE SEQUENCE</scope>
    <source>
        <strain evidence="1">DSM 23674</strain>
    </source>
</reference>
<dbReference type="RefSeq" id="WP_147813575.1">
    <property type="nucleotide sequence ID" value="NZ_BPRA01000003.1"/>
</dbReference>
<evidence type="ECO:0000313" key="1">
    <source>
        <dbReference type="EMBL" id="GJE54289.1"/>
    </source>
</evidence>
<proteinExistence type="predicted"/>
<gene>
    <name evidence="1" type="ORF">EKPJFOCH_0763</name>
</gene>
<sequence length="666" mass="62223">MSTSPLSVLGQPARSLEWLIGPDALLSSTALATGQLGTLGPIASLIEGGLDVPLTEGATAGLAGTATGIANQAVIDAHAALENLGHEVAPLNGPLHALTNLGETVGLGHIGEPGNILTDLTAVPAAVAAGGGLVSAAPLLNDLGGALGATDGLVASAVGSGTGSNLLAPNGLLAPVSSLANAVVLDLHANIEGLGHDLPILNDALHGLTALGETVGLGHLGTGGNLLTDIVGLPGGLLNGQGLDALSPILGDLGHVTGAATGLLGDVLHIPGSLLGGQSGLPLDGLLGGLTGEGGGLLAPVTSLLDGVTGGHSGTPLDGLLGGLAGDGGGVLAPVTALLGGGPLGGDLLGPDGTLQPVGDIANGLIDGIHANIENLGHDIPILNVPLHEVINLGTTVGLGALGEGSNLVTDVVNLPGDILSGNGPAGIGQVVADVGHVADAAGAVVGSVPGVIDGLLSGGVGSGTPLDGVLGGLTGGGDGVLAPVTGVLDGVTGGNGGSPLDGVLAPVLSTVGGVTGGGNPLTGILGGLTGGGEGTHPLIDVAAGPTTAAPVANVGIFTPPADPAHTVQVGAIGVGADQPGLLGAGLLSGDGIAFPATGGGGGDALVGHVLDIVHTTTAGSADADASHGAGIDLGVLAIDLGGHAEAHHADPTPHGATSGLHLLGL</sequence>
<evidence type="ECO:0008006" key="3">
    <source>
        <dbReference type="Google" id="ProtNLM"/>
    </source>
</evidence>
<keyword evidence="2" id="KW-1185">Reference proteome</keyword>
<name>A0ABQ4TJ82_9HYPH</name>
<protein>
    <recommendedName>
        <fullName evidence="3">PE-PGRS family protein</fullName>
    </recommendedName>
</protein>
<comment type="caution">
    <text evidence="1">The sequence shown here is derived from an EMBL/GenBank/DDBJ whole genome shotgun (WGS) entry which is preliminary data.</text>
</comment>
<organism evidence="1 2">
    <name type="scientific">Methylobacterium thuringiense</name>
    <dbReference type="NCBI Taxonomy" id="1003091"/>
    <lineage>
        <taxon>Bacteria</taxon>
        <taxon>Pseudomonadati</taxon>
        <taxon>Pseudomonadota</taxon>
        <taxon>Alphaproteobacteria</taxon>
        <taxon>Hyphomicrobiales</taxon>
        <taxon>Methylobacteriaceae</taxon>
        <taxon>Methylobacterium</taxon>
    </lineage>
</organism>
<dbReference type="Proteomes" id="UP001055101">
    <property type="component" value="Unassembled WGS sequence"/>
</dbReference>
<dbReference type="EMBL" id="BPRA01000003">
    <property type="protein sequence ID" value="GJE54289.1"/>
    <property type="molecule type" value="Genomic_DNA"/>
</dbReference>
<reference evidence="1" key="1">
    <citation type="journal article" date="2021" name="Front. Microbiol.">
        <title>Comprehensive Comparative Genomics and Phenotyping of Methylobacterium Species.</title>
        <authorList>
            <person name="Alessa O."/>
            <person name="Ogura Y."/>
            <person name="Fujitani Y."/>
            <person name="Takami H."/>
            <person name="Hayashi T."/>
            <person name="Sahin N."/>
            <person name="Tani A."/>
        </authorList>
    </citation>
    <scope>NUCLEOTIDE SEQUENCE</scope>
    <source>
        <strain evidence="1">DSM 23674</strain>
    </source>
</reference>
<evidence type="ECO:0000313" key="2">
    <source>
        <dbReference type="Proteomes" id="UP001055101"/>
    </source>
</evidence>